<dbReference type="EMBL" id="CP029254">
    <property type="protein sequence ID" value="AWK10016.1"/>
    <property type="molecule type" value="Genomic_DNA"/>
</dbReference>
<keyword evidence="3" id="KW-1185">Reference proteome</keyword>
<feature type="domain" description="HTH cro/C1-type" evidence="1">
    <location>
        <begin position="22"/>
        <end position="65"/>
    </location>
</feature>
<dbReference type="PROSITE" id="PS50943">
    <property type="entry name" value="HTH_CROC1"/>
    <property type="match status" value="1"/>
</dbReference>
<gene>
    <name evidence="2" type="ORF">DDQ41_15180</name>
</gene>
<evidence type="ECO:0000313" key="2">
    <source>
        <dbReference type="EMBL" id="AWK10016.1"/>
    </source>
</evidence>
<dbReference type="SMART" id="SM00530">
    <property type="entry name" value="HTH_XRE"/>
    <property type="match status" value="1"/>
</dbReference>
<dbReference type="Gene3D" id="1.10.260.40">
    <property type="entry name" value="lambda repressor-like DNA-binding domains"/>
    <property type="match status" value="1"/>
</dbReference>
<dbReference type="RefSeq" id="WP_017946216.1">
    <property type="nucleotide sequence ID" value="NZ_CP029254.1"/>
</dbReference>
<dbReference type="SUPFAM" id="SSF47413">
    <property type="entry name" value="lambda repressor-like DNA-binding domains"/>
    <property type="match status" value="1"/>
</dbReference>
<evidence type="ECO:0000259" key="1">
    <source>
        <dbReference type="PROSITE" id="PS50943"/>
    </source>
</evidence>
<name>A0ABM6V7W0_9ACTN</name>
<dbReference type="InterPro" id="IPR001387">
    <property type="entry name" value="Cro/C1-type_HTH"/>
</dbReference>
<dbReference type="Pfam" id="PF01381">
    <property type="entry name" value="HTH_3"/>
    <property type="match status" value="1"/>
</dbReference>
<protein>
    <submittedName>
        <fullName evidence="2">XRE family transcriptional regulator</fullName>
    </submittedName>
</protein>
<dbReference type="InterPro" id="IPR010982">
    <property type="entry name" value="Lambda_DNA-bd_dom_sf"/>
</dbReference>
<sequence>MGNWDSYTTGQRVKLLRGTDFTQETLAEAAGVSVGTIRKIEQGGSVSLPTLLRVSEALHTDVSVLVGQQAPRRAMAAADRAALRGLSAAVHDTAAGIGIDAAPPEESVHAAKLAAAWELYQLGDYTGAALAVSPLVQQAAAMVKAMLADRVCAARGVLSDSYRLAAYCANLMGARDLAYAAVGHAQTQAELASDPLRVALVASGRSWVYLRDSRLVQAQEVAEQAANAIEPRYTDSDPKRLAVYGCHIVFASVVASRRGDSDRAGDLLSHAHAVGARMGNDITTNGVSFGPVYATAQAVGINVALGQAGKALTLGKSLGDRSALQQATQNRLALDLSMAQCEARMWDTALDTLMSVCTEHPEWARHQALTVILGRRIGKANKGALRKLGGVLGADLLAG</sequence>
<proteinExistence type="predicted"/>
<dbReference type="Proteomes" id="UP000245051">
    <property type="component" value="Chromosome"/>
</dbReference>
<reference evidence="2 3" key="1">
    <citation type="submission" date="2018-05" db="EMBL/GenBank/DDBJ databases">
        <title>Complete genome sequence of the Type Strain of Streptomyces spongiicola HNM0071, the producer of staurosporine.</title>
        <authorList>
            <person name="Zhou S."/>
            <person name="Huang X."/>
        </authorList>
    </citation>
    <scope>NUCLEOTIDE SEQUENCE [LARGE SCALE GENOMIC DNA]</scope>
    <source>
        <strain evidence="2 3">HNM0071</strain>
    </source>
</reference>
<dbReference type="CDD" id="cd00093">
    <property type="entry name" value="HTH_XRE"/>
    <property type="match status" value="1"/>
</dbReference>
<organism evidence="2 3">
    <name type="scientific">Streptomyces spongiicola</name>
    <dbReference type="NCBI Taxonomy" id="1690221"/>
    <lineage>
        <taxon>Bacteria</taxon>
        <taxon>Bacillati</taxon>
        <taxon>Actinomycetota</taxon>
        <taxon>Actinomycetes</taxon>
        <taxon>Kitasatosporales</taxon>
        <taxon>Streptomycetaceae</taxon>
        <taxon>Streptomyces</taxon>
    </lineage>
</organism>
<accession>A0ABM6V7W0</accession>
<evidence type="ECO:0000313" key="3">
    <source>
        <dbReference type="Proteomes" id="UP000245051"/>
    </source>
</evidence>